<protein>
    <submittedName>
        <fullName evidence="1">Uncharacterized protein</fullName>
    </submittedName>
</protein>
<evidence type="ECO:0000313" key="2">
    <source>
        <dbReference type="Proteomes" id="UP001341840"/>
    </source>
</evidence>
<comment type="caution">
    <text evidence="1">The sequence shown here is derived from an EMBL/GenBank/DDBJ whole genome shotgun (WGS) entry which is preliminary data.</text>
</comment>
<feature type="non-terminal residue" evidence="1">
    <location>
        <position position="1"/>
    </location>
</feature>
<accession>A0ABU6QNG1</accession>
<dbReference type="EMBL" id="JASCZI010000684">
    <property type="protein sequence ID" value="MED6112971.1"/>
    <property type="molecule type" value="Genomic_DNA"/>
</dbReference>
<name>A0ABU6QNG1_9FABA</name>
<keyword evidence="2" id="KW-1185">Reference proteome</keyword>
<reference evidence="1 2" key="1">
    <citation type="journal article" date="2023" name="Plants (Basel)">
        <title>Bridging the Gap: Combining Genomics and Transcriptomics Approaches to Understand Stylosanthes scabra, an Orphan Legume from the Brazilian Caatinga.</title>
        <authorList>
            <person name="Ferreira-Neto J.R.C."/>
            <person name="da Silva M.D."/>
            <person name="Binneck E."/>
            <person name="de Melo N.F."/>
            <person name="da Silva R.H."/>
            <person name="de Melo A.L.T.M."/>
            <person name="Pandolfi V."/>
            <person name="Bustamante F.O."/>
            <person name="Brasileiro-Vidal A.C."/>
            <person name="Benko-Iseppon A.M."/>
        </authorList>
    </citation>
    <scope>NUCLEOTIDE SEQUENCE [LARGE SCALE GENOMIC DNA]</scope>
    <source>
        <tissue evidence="1">Leaves</tissue>
    </source>
</reference>
<gene>
    <name evidence="1" type="ORF">PIB30_066678</name>
</gene>
<organism evidence="1 2">
    <name type="scientific">Stylosanthes scabra</name>
    <dbReference type="NCBI Taxonomy" id="79078"/>
    <lineage>
        <taxon>Eukaryota</taxon>
        <taxon>Viridiplantae</taxon>
        <taxon>Streptophyta</taxon>
        <taxon>Embryophyta</taxon>
        <taxon>Tracheophyta</taxon>
        <taxon>Spermatophyta</taxon>
        <taxon>Magnoliopsida</taxon>
        <taxon>eudicotyledons</taxon>
        <taxon>Gunneridae</taxon>
        <taxon>Pentapetalae</taxon>
        <taxon>rosids</taxon>
        <taxon>fabids</taxon>
        <taxon>Fabales</taxon>
        <taxon>Fabaceae</taxon>
        <taxon>Papilionoideae</taxon>
        <taxon>50 kb inversion clade</taxon>
        <taxon>dalbergioids sensu lato</taxon>
        <taxon>Dalbergieae</taxon>
        <taxon>Pterocarpus clade</taxon>
        <taxon>Stylosanthes</taxon>
    </lineage>
</organism>
<sequence>RHTQHRASTPPPSVLATTTSIAPLALSVSLLSTASPVSTISPVGTIENRRAFHLSSPPWLFICWLNCAPLHLSQPLPLLRTGAPPCSCVLHYWRNHCPLSPVKLGLIHVSRCVNFRETADVI</sequence>
<evidence type="ECO:0000313" key="1">
    <source>
        <dbReference type="EMBL" id="MED6112971.1"/>
    </source>
</evidence>
<dbReference type="Proteomes" id="UP001341840">
    <property type="component" value="Unassembled WGS sequence"/>
</dbReference>
<proteinExistence type="predicted"/>